<dbReference type="AlphaFoldDB" id="A0A512DQ71"/>
<proteinExistence type="predicted"/>
<dbReference type="Proteomes" id="UP000321523">
    <property type="component" value="Unassembled WGS sequence"/>
</dbReference>
<evidence type="ECO:0000313" key="1">
    <source>
        <dbReference type="EMBL" id="GEO38599.1"/>
    </source>
</evidence>
<accession>A0A512DQ71</accession>
<dbReference type="EMBL" id="BJYZ01000011">
    <property type="protein sequence ID" value="GEO38599.1"/>
    <property type="molecule type" value="Genomic_DNA"/>
</dbReference>
<dbReference type="RefSeq" id="WP_147040429.1">
    <property type="nucleotide sequence ID" value="NZ_BJYZ01000011.1"/>
</dbReference>
<protein>
    <submittedName>
        <fullName evidence="1">Uncharacterized protein</fullName>
    </submittedName>
</protein>
<name>A0A512DQ71_9PROT</name>
<sequence length="112" mass="12690">MSQKFELSQPITPTCPNCGGSMRETAEGSPQSHACKFGHGFNVADMDPSELERMWNAVAIAFRTLNERAELCRRMAKVSKAGGQVYSSERWEKSWREAEYRAGVLRRFLDKS</sequence>
<comment type="caution">
    <text evidence="1">The sequence shown here is derived from an EMBL/GenBank/DDBJ whole genome shotgun (WGS) entry which is preliminary data.</text>
</comment>
<keyword evidence="2" id="KW-1185">Reference proteome</keyword>
<gene>
    <name evidence="1" type="ORF">SAE02_27470</name>
</gene>
<organism evidence="1 2">
    <name type="scientific">Skermanella aerolata</name>
    <dbReference type="NCBI Taxonomy" id="393310"/>
    <lineage>
        <taxon>Bacteria</taxon>
        <taxon>Pseudomonadati</taxon>
        <taxon>Pseudomonadota</taxon>
        <taxon>Alphaproteobacteria</taxon>
        <taxon>Rhodospirillales</taxon>
        <taxon>Azospirillaceae</taxon>
        <taxon>Skermanella</taxon>
    </lineage>
</organism>
<evidence type="ECO:0000313" key="2">
    <source>
        <dbReference type="Proteomes" id="UP000321523"/>
    </source>
</evidence>
<reference evidence="1 2" key="1">
    <citation type="submission" date="2019-07" db="EMBL/GenBank/DDBJ databases">
        <title>Whole genome shotgun sequence of Skermanella aerolata NBRC 106429.</title>
        <authorList>
            <person name="Hosoyama A."/>
            <person name="Uohara A."/>
            <person name="Ohji S."/>
            <person name="Ichikawa N."/>
        </authorList>
    </citation>
    <scope>NUCLEOTIDE SEQUENCE [LARGE SCALE GENOMIC DNA]</scope>
    <source>
        <strain evidence="1 2">NBRC 106429</strain>
    </source>
</reference>